<proteinExistence type="predicted"/>
<dbReference type="RefSeq" id="WP_171242084.1">
    <property type="nucleotide sequence ID" value="NZ_JABEPQ010000001.1"/>
</dbReference>
<protein>
    <submittedName>
        <fullName evidence="2">Glutamate--cysteine ligase</fullName>
    </submittedName>
</protein>
<evidence type="ECO:0000313" key="2">
    <source>
        <dbReference type="EMBL" id="NNM45007.1"/>
    </source>
</evidence>
<comment type="caution">
    <text evidence="2">The sequence shown here is derived from an EMBL/GenBank/DDBJ whole genome shotgun (WGS) entry which is preliminary data.</text>
</comment>
<keyword evidence="3" id="KW-1185">Reference proteome</keyword>
<dbReference type="Proteomes" id="UP000588586">
    <property type="component" value="Unassembled WGS sequence"/>
</dbReference>
<evidence type="ECO:0000256" key="1">
    <source>
        <dbReference type="ARBA" id="ARBA00048819"/>
    </source>
</evidence>
<keyword evidence="2" id="KW-0436">Ligase</keyword>
<gene>
    <name evidence="2" type="ORF">HJG52_03175</name>
</gene>
<dbReference type="AlphaFoldDB" id="A0A849HK27"/>
<accession>A0A849HK27</accession>
<evidence type="ECO:0000313" key="3">
    <source>
        <dbReference type="Proteomes" id="UP000588586"/>
    </source>
</evidence>
<organism evidence="2 3">
    <name type="scientific">Knoellia koreensis</name>
    <dbReference type="NCBI Taxonomy" id="2730921"/>
    <lineage>
        <taxon>Bacteria</taxon>
        <taxon>Bacillati</taxon>
        <taxon>Actinomycetota</taxon>
        <taxon>Actinomycetes</taxon>
        <taxon>Micrococcales</taxon>
        <taxon>Intrasporangiaceae</taxon>
        <taxon>Knoellia</taxon>
    </lineage>
</organism>
<dbReference type="InterPro" id="IPR016602">
    <property type="entry name" value="UCP012666"/>
</dbReference>
<dbReference type="PANTHER" id="PTHR36510:SF3">
    <property type="entry name" value="CONSERVED PROTEIN"/>
    <property type="match status" value="1"/>
</dbReference>
<sequence length="495" mass="56002">MGEEVNAQSYTREQRQRYREKVRQNLDVFERMLSQSVFEFDRPMTGMEIELNLVDDDYQPNFANAEVLEEIADPGFQTELARYNIELNVPPRPLPGDAAIELEDEMRGSLNAADAAARKRGAHIVAVGILPTIMPEDFEGEWISANNRYAALNDSIFYARGEDIYLDIEGPTGERVATYADSIAPESACTSVQLHLQVSPQDFAAHWNAAQALSAPQVALAANSPYFYGKRLYAETRIPLFTQATDTRAIELKNQGVRPRVFFGERWITSIFDLFEENVRYFPALLAEVSDEDPVALLEAGEAPSLAELRLHNGTVYRWNRPIYDIVKGKPHLRVENRVLPAGPTLIDVLANAAFYYGVIRKLAADDRPVWTKMSFAVAEQNFVNAARDGIESRLYWPGFGEVRSDELVLRHLLPMAYEGLTEWGVSEKVRDRYLSVIEGRCTTGRNGATWMTDTVNRLETEGKGMDRQSALAQMLRRYAENMHSNEPVHTWELP</sequence>
<dbReference type="Pfam" id="PF04107">
    <property type="entry name" value="GCS2"/>
    <property type="match status" value="1"/>
</dbReference>
<dbReference type="GO" id="GO:0042398">
    <property type="term" value="P:modified amino acid biosynthetic process"/>
    <property type="evidence" value="ECO:0007669"/>
    <property type="project" value="InterPro"/>
</dbReference>
<dbReference type="EMBL" id="JABEPQ010000001">
    <property type="protein sequence ID" value="NNM45007.1"/>
    <property type="molecule type" value="Genomic_DNA"/>
</dbReference>
<dbReference type="SUPFAM" id="SSF55931">
    <property type="entry name" value="Glutamine synthetase/guanido kinase"/>
    <property type="match status" value="1"/>
</dbReference>
<reference evidence="2 3" key="1">
    <citation type="submission" date="2020-04" db="EMBL/GenBank/DDBJ databases">
        <title>Knoellia sp. isolate from air conditioner.</title>
        <authorList>
            <person name="Chea S."/>
            <person name="Kim D.-U."/>
        </authorList>
    </citation>
    <scope>NUCLEOTIDE SEQUENCE [LARGE SCALE GENOMIC DNA]</scope>
    <source>
        <strain evidence="2 3">DB2414S</strain>
    </source>
</reference>
<comment type="catalytic activity">
    <reaction evidence="1">
        <text>L-cysteine + L-glutamate + ATP = gamma-L-glutamyl-L-cysteine + ADP + phosphate + H(+)</text>
        <dbReference type="Rhea" id="RHEA:13285"/>
        <dbReference type="ChEBI" id="CHEBI:15378"/>
        <dbReference type="ChEBI" id="CHEBI:29985"/>
        <dbReference type="ChEBI" id="CHEBI:30616"/>
        <dbReference type="ChEBI" id="CHEBI:35235"/>
        <dbReference type="ChEBI" id="CHEBI:43474"/>
        <dbReference type="ChEBI" id="CHEBI:58173"/>
        <dbReference type="ChEBI" id="CHEBI:456216"/>
        <dbReference type="EC" id="6.3.2.2"/>
    </reaction>
</comment>
<name>A0A849HK27_9MICO</name>
<dbReference type="PANTHER" id="PTHR36510">
    <property type="entry name" value="GLUTAMATE--CYSTEINE LIGASE 2-RELATED"/>
    <property type="match status" value="1"/>
</dbReference>
<dbReference type="InterPro" id="IPR006336">
    <property type="entry name" value="GCS2"/>
</dbReference>
<dbReference type="Gene3D" id="3.30.590.20">
    <property type="match status" value="1"/>
</dbReference>
<dbReference type="InterPro" id="IPR014746">
    <property type="entry name" value="Gln_synth/guanido_kin_cat_dom"/>
</dbReference>
<dbReference type="PIRSF" id="PIRSF012666">
    <property type="entry name" value="UCP012666"/>
    <property type="match status" value="1"/>
</dbReference>
<dbReference type="GO" id="GO:0004357">
    <property type="term" value="F:glutamate-cysteine ligase activity"/>
    <property type="evidence" value="ECO:0007669"/>
    <property type="project" value="UniProtKB-EC"/>
</dbReference>
<dbReference type="InterPro" id="IPR050141">
    <property type="entry name" value="GCL_type2/YbdK_subfam"/>
</dbReference>